<organism evidence="1 2">
    <name type="scientific">Durusdinium trenchii</name>
    <dbReference type="NCBI Taxonomy" id="1381693"/>
    <lineage>
        <taxon>Eukaryota</taxon>
        <taxon>Sar</taxon>
        <taxon>Alveolata</taxon>
        <taxon>Dinophyceae</taxon>
        <taxon>Suessiales</taxon>
        <taxon>Symbiodiniaceae</taxon>
        <taxon>Durusdinium</taxon>
    </lineage>
</organism>
<evidence type="ECO:0000313" key="1">
    <source>
        <dbReference type="EMBL" id="CAK9000821.1"/>
    </source>
</evidence>
<keyword evidence="2" id="KW-1185">Reference proteome</keyword>
<sequence length="83" mass="9374">VQHRLSPDDAWVLHQEAREAAATRPAERPPWFWEGQLRLVSGVVQLARWRDEVQLDAMNLVQLAVLSHERLHGSHAADPSAHG</sequence>
<reference evidence="1 2" key="1">
    <citation type="submission" date="2024-02" db="EMBL/GenBank/DDBJ databases">
        <authorList>
            <person name="Chen Y."/>
            <person name="Shah S."/>
            <person name="Dougan E. K."/>
            <person name="Thang M."/>
            <person name="Chan C."/>
        </authorList>
    </citation>
    <scope>NUCLEOTIDE SEQUENCE [LARGE SCALE GENOMIC DNA]</scope>
</reference>
<protein>
    <submittedName>
        <fullName evidence="1">Uncharacterized protein</fullName>
    </submittedName>
</protein>
<accession>A0ABP0IFZ1</accession>
<proteinExistence type="predicted"/>
<feature type="non-terminal residue" evidence="1">
    <location>
        <position position="1"/>
    </location>
</feature>
<evidence type="ECO:0000313" key="2">
    <source>
        <dbReference type="Proteomes" id="UP001642464"/>
    </source>
</evidence>
<dbReference type="EMBL" id="CAXAMM010003665">
    <property type="protein sequence ID" value="CAK9000821.1"/>
    <property type="molecule type" value="Genomic_DNA"/>
</dbReference>
<gene>
    <name evidence="1" type="ORF">SCF082_LOCUS6665</name>
</gene>
<dbReference type="Proteomes" id="UP001642464">
    <property type="component" value="Unassembled WGS sequence"/>
</dbReference>
<name>A0ABP0IFZ1_9DINO</name>
<comment type="caution">
    <text evidence="1">The sequence shown here is derived from an EMBL/GenBank/DDBJ whole genome shotgun (WGS) entry which is preliminary data.</text>
</comment>